<evidence type="ECO:0000313" key="3">
    <source>
        <dbReference type="Proteomes" id="UP001148614"/>
    </source>
</evidence>
<accession>A0A9W8N505</accession>
<evidence type="ECO:0000313" key="2">
    <source>
        <dbReference type="EMBL" id="KAJ3554967.1"/>
    </source>
</evidence>
<proteinExistence type="predicted"/>
<sequence>MEPLKRFMWGKKDVDKSKSKDQLQISLPIEGSFKKVTGVRLVTDWPSRKFLGSLYSGYPPSVSPTIAFTPQARGREETIAYLNTGSSGSLTSLLTEQDKASEQIKRGPHTQGTREVQQILEEPTHHSLQQLYDLQREAEMKVHYGTPGVVMYNFSKSFGWNQTKGTNLPPLQLRNLDKRRKGIRFAASTAPYLPPINSLVPQQPTPSASTSHQKEKNERQVPRCPTPVSEPGGWRDVDPPEDIADIRLQAYFETPLGGGETDHSDEVSDEEVDENSEGESAPVIGLALTSSERRATAIKVIPVTSSQIRQVSIH</sequence>
<dbReference type="EMBL" id="JANPWZ010002967">
    <property type="protein sequence ID" value="KAJ3554967.1"/>
    <property type="molecule type" value="Genomic_DNA"/>
</dbReference>
<organism evidence="2 3">
    <name type="scientific">Xylaria arbuscula</name>
    <dbReference type="NCBI Taxonomy" id="114810"/>
    <lineage>
        <taxon>Eukaryota</taxon>
        <taxon>Fungi</taxon>
        <taxon>Dikarya</taxon>
        <taxon>Ascomycota</taxon>
        <taxon>Pezizomycotina</taxon>
        <taxon>Sordariomycetes</taxon>
        <taxon>Xylariomycetidae</taxon>
        <taxon>Xylariales</taxon>
        <taxon>Xylariaceae</taxon>
        <taxon>Xylaria</taxon>
    </lineage>
</organism>
<feature type="compositionally biased region" description="Basic and acidic residues" evidence="1">
    <location>
        <begin position="212"/>
        <end position="221"/>
    </location>
</feature>
<reference evidence="2" key="1">
    <citation type="submission" date="2022-07" db="EMBL/GenBank/DDBJ databases">
        <title>Genome Sequence of Xylaria arbuscula.</title>
        <authorList>
            <person name="Buettner E."/>
        </authorList>
    </citation>
    <scope>NUCLEOTIDE SEQUENCE</scope>
    <source>
        <strain evidence="2">VT107</strain>
    </source>
</reference>
<keyword evidence="3" id="KW-1185">Reference proteome</keyword>
<feature type="compositionally biased region" description="Acidic residues" evidence="1">
    <location>
        <begin position="267"/>
        <end position="277"/>
    </location>
</feature>
<evidence type="ECO:0000256" key="1">
    <source>
        <dbReference type="SAM" id="MobiDB-lite"/>
    </source>
</evidence>
<name>A0A9W8N505_9PEZI</name>
<feature type="compositionally biased region" description="Polar residues" evidence="1">
    <location>
        <begin position="199"/>
        <end position="211"/>
    </location>
</feature>
<feature type="region of interest" description="Disordered" evidence="1">
    <location>
        <begin position="192"/>
        <end position="238"/>
    </location>
</feature>
<protein>
    <submittedName>
        <fullName evidence="2">Uncharacterized protein</fullName>
    </submittedName>
</protein>
<dbReference type="Proteomes" id="UP001148614">
    <property type="component" value="Unassembled WGS sequence"/>
</dbReference>
<gene>
    <name evidence="2" type="ORF">NPX13_g10470</name>
</gene>
<dbReference type="AlphaFoldDB" id="A0A9W8N505"/>
<comment type="caution">
    <text evidence="2">The sequence shown here is derived from an EMBL/GenBank/DDBJ whole genome shotgun (WGS) entry which is preliminary data.</text>
</comment>
<feature type="region of interest" description="Disordered" evidence="1">
    <location>
        <begin position="254"/>
        <end position="282"/>
    </location>
</feature>